<protein>
    <recommendedName>
        <fullName evidence="3">Bulb-type lectin domain-containing protein</fullName>
    </recommendedName>
</protein>
<dbReference type="SUPFAM" id="SSF51110">
    <property type="entry name" value="alpha-D-mannose-specific plant lectins"/>
    <property type="match status" value="1"/>
</dbReference>
<dbReference type="Ensembl" id="ENSMALT00000008311.1">
    <property type="protein sequence ID" value="ENSMALP00000008137.1"/>
    <property type="gene ID" value="ENSMALG00000005788.1"/>
</dbReference>
<reference evidence="1" key="2">
    <citation type="submission" date="2025-09" db="UniProtKB">
        <authorList>
            <consortium name="Ensembl"/>
        </authorList>
    </citation>
    <scope>IDENTIFICATION</scope>
</reference>
<dbReference type="Gene3D" id="2.90.10.10">
    <property type="entry name" value="Bulb-type lectin domain"/>
    <property type="match status" value="1"/>
</dbReference>
<dbReference type="Proteomes" id="UP000261600">
    <property type="component" value="Unplaced"/>
</dbReference>
<dbReference type="InterPro" id="IPR036426">
    <property type="entry name" value="Bulb-type_lectin_dom_sf"/>
</dbReference>
<organism evidence="1 2">
    <name type="scientific">Monopterus albus</name>
    <name type="common">Swamp eel</name>
    <dbReference type="NCBI Taxonomy" id="43700"/>
    <lineage>
        <taxon>Eukaryota</taxon>
        <taxon>Metazoa</taxon>
        <taxon>Chordata</taxon>
        <taxon>Craniata</taxon>
        <taxon>Vertebrata</taxon>
        <taxon>Euteleostomi</taxon>
        <taxon>Actinopterygii</taxon>
        <taxon>Neopterygii</taxon>
        <taxon>Teleostei</taxon>
        <taxon>Neoteleostei</taxon>
        <taxon>Acanthomorphata</taxon>
        <taxon>Anabantaria</taxon>
        <taxon>Synbranchiformes</taxon>
        <taxon>Synbranchidae</taxon>
        <taxon>Monopterus</taxon>
    </lineage>
</organism>
<name>A0A3Q3J4E3_MONAL</name>
<proteinExistence type="predicted"/>
<dbReference type="AlphaFoldDB" id="A0A3Q3J4E3"/>
<accession>A0A3Q3J4E3</accession>
<keyword evidence="2" id="KW-1185">Reference proteome</keyword>
<evidence type="ECO:0000313" key="2">
    <source>
        <dbReference type="Proteomes" id="UP000261600"/>
    </source>
</evidence>
<sequence>YYNKYAADISHGGLALPQHNENFVLYELKQKWASNTPQFNGNCIVLEDDGTLAIYQGGEQMWFTGQIQPQSPKMRLSVTDDGHLTITDAGKLIWTMVP</sequence>
<reference evidence="1" key="1">
    <citation type="submission" date="2025-08" db="UniProtKB">
        <authorList>
            <consortium name="Ensembl"/>
        </authorList>
    </citation>
    <scope>IDENTIFICATION</scope>
</reference>
<evidence type="ECO:0000313" key="1">
    <source>
        <dbReference type="Ensembl" id="ENSMALP00000008137.1"/>
    </source>
</evidence>
<evidence type="ECO:0008006" key="3">
    <source>
        <dbReference type="Google" id="ProtNLM"/>
    </source>
</evidence>